<keyword evidence="2" id="KW-1185">Reference proteome</keyword>
<name>A0A834JU69_VESPE</name>
<comment type="caution">
    <text evidence="1">The sequence shown here is derived from an EMBL/GenBank/DDBJ whole genome shotgun (WGS) entry which is preliminary data.</text>
</comment>
<organism evidence="1 2">
    <name type="scientific">Vespula pensylvanica</name>
    <name type="common">Western yellow jacket</name>
    <name type="synonym">Wasp</name>
    <dbReference type="NCBI Taxonomy" id="30213"/>
    <lineage>
        <taxon>Eukaryota</taxon>
        <taxon>Metazoa</taxon>
        <taxon>Ecdysozoa</taxon>
        <taxon>Arthropoda</taxon>
        <taxon>Hexapoda</taxon>
        <taxon>Insecta</taxon>
        <taxon>Pterygota</taxon>
        <taxon>Neoptera</taxon>
        <taxon>Endopterygota</taxon>
        <taxon>Hymenoptera</taxon>
        <taxon>Apocrita</taxon>
        <taxon>Aculeata</taxon>
        <taxon>Vespoidea</taxon>
        <taxon>Vespidae</taxon>
        <taxon>Vespinae</taxon>
        <taxon>Vespula</taxon>
    </lineage>
</organism>
<gene>
    <name evidence="1" type="ORF">H0235_017071</name>
</gene>
<protein>
    <submittedName>
        <fullName evidence="1">Uncharacterized protein</fullName>
    </submittedName>
</protein>
<evidence type="ECO:0000313" key="1">
    <source>
        <dbReference type="EMBL" id="KAF7394476.1"/>
    </source>
</evidence>
<evidence type="ECO:0000313" key="2">
    <source>
        <dbReference type="Proteomes" id="UP000600918"/>
    </source>
</evidence>
<accession>A0A834JU69</accession>
<dbReference type="Proteomes" id="UP000600918">
    <property type="component" value="Unassembled WGS sequence"/>
</dbReference>
<dbReference type="AlphaFoldDB" id="A0A834JU69"/>
<sequence length="102" mass="11630">MGTISPGVQFVSGQKRVGLQITSNIKEQKHLGEREKFSQILWMLHLKTISPGNINPGTRIRVRVCNKRPDLPVSMRIPIHLYEMMLDKIPGAQGHDMFTDQH</sequence>
<reference evidence="1" key="1">
    <citation type="journal article" date="2020" name="G3 (Bethesda)">
        <title>High-Quality Assemblies for Three Invasive Social Wasps from the &lt;i&gt;Vespula&lt;/i&gt; Genus.</title>
        <authorList>
            <person name="Harrop T.W.R."/>
            <person name="Guhlin J."/>
            <person name="McLaughlin G.M."/>
            <person name="Permina E."/>
            <person name="Stockwell P."/>
            <person name="Gilligan J."/>
            <person name="Le Lec M.F."/>
            <person name="Gruber M.A.M."/>
            <person name="Quinn O."/>
            <person name="Lovegrove M."/>
            <person name="Duncan E.J."/>
            <person name="Remnant E.J."/>
            <person name="Van Eeckhoven J."/>
            <person name="Graham B."/>
            <person name="Knapp R.A."/>
            <person name="Langford K.W."/>
            <person name="Kronenberg Z."/>
            <person name="Press M.O."/>
            <person name="Eacker S.M."/>
            <person name="Wilson-Rankin E.E."/>
            <person name="Purcell J."/>
            <person name="Lester P.J."/>
            <person name="Dearden P.K."/>
        </authorList>
    </citation>
    <scope>NUCLEOTIDE SEQUENCE</scope>
    <source>
        <strain evidence="1">Volc-1</strain>
    </source>
</reference>
<proteinExistence type="predicted"/>
<dbReference type="EMBL" id="JACSDY010000021">
    <property type="protein sequence ID" value="KAF7394476.1"/>
    <property type="molecule type" value="Genomic_DNA"/>
</dbReference>